<dbReference type="GO" id="GO:0071818">
    <property type="term" value="C:BAT3 complex"/>
    <property type="evidence" value="ECO:0007669"/>
    <property type="project" value="TreeGrafter"/>
</dbReference>
<dbReference type="InterPro" id="IPR019956">
    <property type="entry name" value="Ubiquitin_dom"/>
</dbReference>
<dbReference type="PANTHER" id="PTHR46555">
    <property type="entry name" value="UBIQUITIN-LIKE PROTEIN 4A"/>
    <property type="match status" value="1"/>
</dbReference>
<keyword evidence="5" id="KW-1185">Reference proteome</keyword>
<dbReference type="Pfam" id="PF00240">
    <property type="entry name" value="ubiquitin"/>
    <property type="match status" value="1"/>
</dbReference>
<dbReference type="Gene3D" id="3.10.20.90">
    <property type="entry name" value="Phosphatidylinositol 3-kinase Catalytic Subunit, Chain A, domain 1"/>
    <property type="match status" value="1"/>
</dbReference>
<dbReference type="GO" id="GO:0051087">
    <property type="term" value="F:protein-folding chaperone binding"/>
    <property type="evidence" value="ECO:0007669"/>
    <property type="project" value="TreeGrafter"/>
</dbReference>
<dbReference type="SMART" id="SM00213">
    <property type="entry name" value="UBQ"/>
    <property type="match status" value="1"/>
</dbReference>
<dbReference type="EMBL" id="ASPP01006720">
    <property type="protein sequence ID" value="ETO28331.1"/>
    <property type="molecule type" value="Genomic_DNA"/>
</dbReference>
<accession>X6NQP7</accession>
<name>X6NQP7_RETFI</name>
<dbReference type="GO" id="GO:0006620">
    <property type="term" value="P:post-translational protein targeting to endoplasmic reticulum membrane"/>
    <property type="evidence" value="ECO:0007669"/>
    <property type="project" value="InterPro"/>
</dbReference>
<proteinExistence type="predicted"/>
<dbReference type="AlphaFoldDB" id="X6NQP7"/>
<keyword evidence="2" id="KW-0963">Cytoplasm</keyword>
<organism evidence="4 5">
    <name type="scientific">Reticulomyxa filosa</name>
    <dbReference type="NCBI Taxonomy" id="46433"/>
    <lineage>
        <taxon>Eukaryota</taxon>
        <taxon>Sar</taxon>
        <taxon>Rhizaria</taxon>
        <taxon>Retaria</taxon>
        <taxon>Foraminifera</taxon>
        <taxon>Monothalamids</taxon>
        <taxon>Reticulomyxidae</taxon>
        <taxon>Reticulomyxa</taxon>
    </lineage>
</organism>
<comment type="subcellular location">
    <subcellularLocation>
        <location evidence="1">Cytoplasm</location>
        <location evidence="1">Cytosol</location>
    </subcellularLocation>
</comment>
<sequence length="97" mass="11377">MFISVKSLNGNKNEINVDDDATVKQVKLILQEKEGIPSDQLRIIFKGKLLNDTDKLKDKEQNEFVFWNQLIEVFGVDVSFALFFFEVWVHHNKYESI</sequence>
<evidence type="ECO:0000313" key="5">
    <source>
        <dbReference type="Proteomes" id="UP000023152"/>
    </source>
</evidence>
<dbReference type="InterPro" id="IPR047154">
    <property type="entry name" value="UBL4A-like"/>
</dbReference>
<dbReference type="Proteomes" id="UP000023152">
    <property type="component" value="Unassembled WGS sequence"/>
</dbReference>
<gene>
    <name evidence="4" type="ORF">RFI_08802</name>
</gene>
<reference evidence="4 5" key="1">
    <citation type="journal article" date="2013" name="Curr. Biol.">
        <title>The Genome of the Foraminiferan Reticulomyxa filosa.</title>
        <authorList>
            <person name="Glockner G."/>
            <person name="Hulsmann N."/>
            <person name="Schleicher M."/>
            <person name="Noegel A.A."/>
            <person name="Eichinger L."/>
            <person name="Gallinger C."/>
            <person name="Pawlowski J."/>
            <person name="Sierra R."/>
            <person name="Euteneuer U."/>
            <person name="Pillet L."/>
            <person name="Moustafa A."/>
            <person name="Platzer M."/>
            <person name="Groth M."/>
            <person name="Szafranski K."/>
            <person name="Schliwa M."/>
        </authorList>
    </citation>
    <scope>NUCLEOTIDE SEQUENCE [LARGE SCALE GENOMIC DNA]</scope>
</reference>
<dbReference type="GO" id="GO:0071816">
    <property type="term" value="P:tail-anchored membrane protein insertion into ER membrane"/>
    <property type="evidence" value="ECO:0007669"/>
    <property type="project" value="TreeGrafter"/>
</dbReference>
<evidence type="ECO:0000259" key="3">
    <source>
        <dbReference type="PROSITE" id="PS50053"/>
    </source>
</evidence>
<dbReference type="InterPro" id="IPR029071">
    <property type="entry name" value="Ubiquitin-like_domsf"/>
</dbReference>
<evidence type="ECO:0000256" key="2">
    <source>
        <dbReference type="ARBA" id="ARBA00022490"/>
    </source>
</evidence>
<dbReference type="PROSITE" id="PS50053">
    <property type="entry name" value="UBIQUITIN_2"/>
    <property type="match status" value="1"/>
</dbReference>
<evidence type="ECO:0000256" key="1">
    <source>
        <dbReference type="ARBA" id="ARBA00004514"/>
    </source>
</evidence>
<comment type="caution">
    <text evidence="4">The sequence shown here is derived from an EMBL/GenBank/DDBJ whole genome shotgun (WGS) entry which is preliminary data.</text>
</comment>
<protein>
    <recommendedName>
        <fullName evidence="3">Ubiquitin-like domain-containing protein</fullName>
    </recommendedName>
</protein>
<dbReference type="SUPFAM" id="SSF54236">
    <property type="entry name" value="Ubiquitin-like"/>
    <property type="match status" value="1"/>
</dbReference>
<feature type="domain" description="Ubiquitin-like" evidence="3">
    <location>
        <begin position="1"/>
        <end position="58"/>
    </location>
</feature>
<dbReference type="PANTHER" id="PTHR46555:SF1">
    <property type="entry name" value="UBIQUITIN-LIKE PROTEIN 4A"/>
    <property type="match status" value="1"/>
</dbReference>
<dbReference type="PRINTS" id="PR00348">
    <property type="entry name" value="UBIQUITIN"/>
</dbReference>
<dbReference type="OrthoDB" id="428577at2759"/>
<evidence type="ECO:0000313" key="4">
    <source>
        <dbReference type="EMBL" id="ETO28331.1"/>
    </source>
</evidence>
<dbReference type="InterPro" id="IPR000626">
    <property type="entry name" value="Ubiquitin-like_dom"/>
</dbReference>